<feature type="domain" description="RRM" evidence="3">
    <location>
        <begin position="3"/>
        <end position="81"/>
    </location>
</feature>
<evidence type="ECO:0000256" key="2">
    <source>
        <dbReference type="SAM" id="MobiDB-lite"/>
    </source>
</evidence>
<evidence type="ECO:0000259" key="3">
    <source>
        <dbReference type="PROSITE" id="PS50102"/>
    </source>
</evidence>
<evidence type="ECO:0000256" key="1">
    <source>
        <dbReference type="ARBA" id="ARBA00022884"/>
    </source>
</evidence>
<dbReference type="SUPFAM" id="SSF54928">
    <property type="entry name" value="RNA-binding domain, RBD"/>
    <property type="match status" value="1"/>
</dbReference>
<dbReference type="Pfam" id="PF00076">
    <property type="entry name" value="RRM_1"/>
    <property type="match status" value="1"/>
</dbReference>
<dbReference type="RefSeq" id="WP_272094931.1">
    <property type="nucleotide sequence ID" value="NZ_JAQNDK010000001.1"/>
</dbReference>
<dbReference type="Proteomes" id="UP001217485">
    <property type="component" value="Unassembled WGS sequence"/>
</dbReference>
<comment type="caution">
    <text evidence="4">The sequence shown here is derived from an EMBL/GenBank/DDBJ whole genome shotgun (WGS) entry which is preliminary data.</text>
</comment>
<dbReference type="InterPro" id="IPR035979">
    <property type="entry name" value="RBD_domain_sf"/>
</dbReference>
<dbReference type="InterPro" id="IPR052462">
    <property type="entry name" value="SLIRP/GR-RBP-like"/>
</dbReference>
<reference evidence="4 5" key="1">
    <citation type="submission" date="2023-01" db="EMBL/GenBank/DDBJ databases">
        <title>Minimal conservation of predation-associated metabolite biosynthetic gene clusters underscores biosynthetic potential of Myxococcota including descriptions for ten novel species: Archangium lansinium sp. nov., Myxococcus landrumus sp. nov., Nannocystis bai.</title>
        <authorList>
            <person name="Ahearne A."/>
            <person name="Stevens C."/>
            <person name="Dowd S."/>
        </authorList>
    </citation>
    <scope>NUCLEOTIDE SEQUENCE [LARGE SCALE GENOMIC DNA]</scope>
    <source>
        <strain evidence="4 5">WIWO2</strain>
    </source>
</reference>
<keyword evidence="5" id="KW-1185">Reference proteome</keyword>
<accession>A0ABT5BXL1</accession>
<protein>
    <submittedName>
        <fullName evidence="4">RNA-binding protein</fullName>
    </submittedName>
</protein>
<dbReference type="EMBL" id="JAQNDK010000001">
    <property type="protein sequence ID" value="MDC0678158.1"/>
    <property type="molecule type" value="Genomic_DNA"/>
</dbReference>
<keyword evidence="1" id="KW-0694">RNA-binding</keyword>
<dbReference type="SMART" id="SM00360">
    <property type="entry name" value="RRM"/>
    <property type="match status" value="1"/>
</dbReference>
<feature type="compositionally biased region" description="Gly residues" evidence="2">
    <location>
        <begin position="86"/>
        <end position="134"/>
    </location>
</feature>
<dbReference type="PROSITE" id="PS50102">
    <property type="entry name" value="RRM"/>
    <property type="match status" value="1"/>
</dbReference>
<dbReference type="PANTHER" id="PTHR48027">
    <property type="entry name" value="HETEROGENEOUS NUCLEAR RIBONUCLEOPROTEIN 87F-RELATED"/>
    <property type="match status" value="1"/>
</dbReference>
<evidence type="ECO:0000313" key="4">
    <source>
        <dbReference type="EMBL" id="MDC0678158.1"/>
    </source>
</evidence>
<sequence length="140" mass="13309">MGNRLYVGNLSFSTTRETLESAFAAAGEVREIAMPTDRETGQPRGFAFVTMGSAQAANSAISQLNGAVLDGRALKVNEAQERPARGFGGGGGGFGGGGGGGGFGGGGGGFGGGGGGFGGGGGGRGGRGGSGGRGGRGDRY</sequence>
<evidence type="ECO:0000313" key="5">
    <source>
        <dbReference type="Proteomes" id="UP001217485"/>
    </source>
</evidence>
<dbReference type="InterPro" id="IPR000504">
    <property type="entry name" value="RRM_dom"/>
</dbReference>
<gene>
    <name evidence="4" type="ORF">POL72_10470</name>
</gene>
<dbReference type="InterPro" id="IPR012677">
    <property type="entry name" value="Nucleotide-bd_a/b_plait_sf"/>
</dbReference>
<organism evidence="4 5">
    <name type="scientific">Sorangium atrum</name>
    <dbReference type="NCBI Taxonomy" id="2995308"/>
    <lineage>
        <taxon>Bacteria</taxon>
        <taxon>Pseudomonadati</taxon>
        <taxon>Myxococcota</taxon>
        <taxon>Polyangia</taxon>
        <taxon>Polyangiales</taxon>
        <taxon>Polyangiaceae</taxon>
        <taxon>Sorangium</taxon>
    </lineage>
</organism>
<proteinExistence type="predicted"/>
<name>A0ABT5BXL1_9BACT</name>
<feature type="region of interest" description="Disordered" evidence="2">
    <location>
        <begin position="82"/>
        <end position="140"/>
    </location>
</feature>
<dbReference type="Gene3D" id="3.30.70.330">
    <property type="match status" value="1"/>
</dbReference>